<evidence type="ECO:0000313" key="16">
    <source>
        <dbReference type="Proteomes" id="UP000309885"/>
    </source>
</evidence>
<dbReference type="GeneID" id="45549145"/>
<evidence type="ECO:0000256" key="10">
    <source>
        <dbReference type="ARBA" id="ARBA00023136"/>
    </source>
</evidence>
<dbReference type="GO" id="GO:0090563">
    <property type="term" value="F:protein-phosphocysteine-sugar phosphotransferase activity"/>
    <property type="evidence" value="ECO:0007669"/>
    <property type="project" value="TreeGrafter"/>
</dbReference>
<evidence type="ECO:0000256" key="4">
    <source>
        <dbReference type="ARBA" id="ARBA00022597"/>
    </source>
</evidence>
<dbReference type="GO" id="GO:0016301">
    <property type="term" value="F:kinase activity"/>
    <property type="evidence" value="ECO:0007669"/>
    <property type="project" value="UniProtKB-KW"/>
</dbReference>
<evidence type="ECO:0000256" key="2">
    <source>
        <dbReference type="ARBA" id="ARBA00022448"/>
    </source>
</evidence>
<reference evidence="15 16" key="1">
    <citation type="submission" date="2019-05" db="EMBL/GenBank/DDBJ databases">
        <title>Genome-based reclassification of Lactobacillus casei as Lactobacillus casei subsp. casei. subsp.nov., description of Lactobacillus casei subsp. zeae subsp. nov., and emended description of Lactobacillus casei.</title>
        <authorList>
            <person name="Huang C.-H."/>
        </authorList>
    </citation>
    <scope>NUCLEOTIDE SEQUENCE [LARGE SCALE GENOMIC DNA]</scope>
    <source>
        <strain evidence="15 16">CRBIP24.44</strain>
    </source>
</reference>
<evidence type="ECO:0000256" key="3">
    <source>
        <dbReference type="ARBA" id="ARBA00022475"/>
    </source>
</evidence>
<dbReference type="PROSITE" id="PS01035">
    <property type="entry name" value="PTS_EIIB_TYPE_1_CYS"/>
    <property type="match status" value="1"/>
</dbReference>
<evidence type="ECO:0000256" key="1">
    <source>
        <dbReference type="ARBA" id="ARBA00004651"/>
    </source>
</evidence>
<keyword evidence="6" id="KW-0598">Phosphotransferase system</keyword>
<dbReference type="PANTHER" id="PTHR30009">
    <property type="entry name" value="CYTOCHROME C-TYPE SYNTHESIS PROTEIN AND PTS TRANSMEMBRANE COMPONENT"/>
    <property type="match status" value="1"/>
</dbReference>
<keyword evidence="8" id="KW-0418">Kinase</keyword>
<dbReference type="PROSITE" id="PS51103">
    <property type="entry name" value="PTS_EIIC_TYPE_1"/>
    <property type="match status" value="1"/>
</dbReference>
<accession>A0A5R8LTI0</accession>
<feature type="transmembrane region" description="Helical" evidence="12">
    <location>
        <begin position="154"/>
        <end position="174"/>
    </location>
</feature>
<organism evidence="15 16">
    <name type="scientific">Lacticaseibacillus zeae</name>
    <name type="common">Lactobacillus zeae</name>
    <dbReference type="NCBI Taxonomy" id="57037"/>
    <lineage>
        <taxon>Bacteria</taxon>
        <taxon>Bacillati</taxon>
        <taxon>Bacillota</taxon>
        <taxon>Bacilli</taxon>
        <taxon>Lactobacillales</taxon>
        <taxon>Lactobacillaceae</taxon>
        <taxon>Lacticaseibacillus</taxon>
    </lineage>
</organism>
<dbReference type="Pfam" id="PF00367">
    <property type="entry name" value="PTS_EIIB"/>
    <property type="match status" value="1"/>
</dbReference>
<dbReference type="NCBIfam" id="TIGR00826">
    <property type="entry name" value="EIIB_glc"/>
    <property type="match status" value="1"/>
</dbReference>
<keyword evidence="9 12" id="KW-1133">Transmembrane helix</keyword>
<feature type="transmembrane region" description="Helical" evidence="12">
    <location>
        <begin position="293"/>
        <end position="309"/>
    </location>
</feature>
<feature type="domain" description="PTS EIIC type-1" evidence="14">
    <location>
        <begin position="1"/>
        <end position="404"/>
    </location>
</feature>
<protein>
    <submittedName>
        <fullName evidence="15">PTS glucose transporter subunit IIBC</fullName>
    </submittedName>
</protein>
<proteinExistence type="predicted"/>
<keyword evidence="7 12" id="KW-0812">Transmembrane</keyword>
<dbReference type="InterPro" id="IPR001996">
    <property type="entry name" value="PTS_IIB_1"/>
</dbReference>
<feature type="transmembrane region" description="Helical" evidence="12">
    <location>
        <begin position="262"/>
        <end position="281"/>
    </location>
</feature>
<dbReference type="InterPro" id="IPR003352">
    <property type="entry name" value="PTS_EIIC"/>
</dbReference>
<dbReference type="GO" id="GO:0005886">
    <property type="term" value="C:plasma membrane"/>
    <property type="evidence" value="ECO:0007669"/>
    <property type="project" value="UniProtKB-SubCell"/>
</dbReference>
<evidence type="ECO:0000259" key="14">
    <source>
        <dbReference type="PROSITE" id="PS51103"/>
    </source>
</evidence>
<feature type="transmembrane region" description="Helical" evidence="12">
    <location>
        <begin position="186"/>
        <end position="206"/>
    </location>
</feature>
<evidence type="ECO:0000256" key="9">
    <source>
        <dbReference type="ARBA" id="ARBA00022989"/>
    </source>
</evidence>
<evidence type="ECO:0000256" key="12">
    <source>
        <dbReference type="SAM" id="Phobius"/>
    </source>
</evidence>
<dbReference type="InterPro" id="IPR018113">
    <property type="entry name" value="PTrfase_EIIB_Cys"/>
</dbReference>
<keyword evidence="3" id="KW-1003">Cell membrane</keyword>
<dbReference type="InterPro" id="IPR013013">
    <property type="entry name" value="PTS_EIIC_1"/>
</dbReference>
<dbReference type="AlphaFoldDB" id="A0A5R8LTI0"/>
<keyword evidence="4 15" id="KW-0762">Sugar transport</keyword>
<evidence type="ECO:0000256" key="8">
    <source>
        <dbReference type="ARBA" id="ARBA00022777"/>
    </source>
</evidence>
<dbReference type="InterPro" id="IPR050429">
    <property type="entry name" value="PTS_Glucose_EIICBA"/>
</dbReference>
<feature type="domain" description="PTS EIIB type-1" evidence="13">
    <location>
        <begin position="436"/>
        <end position="515"/>
    </location>
</feature>
<dbReference type="Pfam" id="PF02378">
    <property type="entry name" value="PTS_EIIC"/>
    <property type="match status" value="1"/>
</dbReference>
<name>A0A5R8LTI0_LACZE</name>
<dbReference type="Proteomes" id="UP000309885">
    <property type="component" value="Unassembled WGS sequence"/>
</dbReference>
<evidence type="ECO:0000259" key="13">
    <source>
        <dbReference type="PROSITE" id="PS51098"/>
    </source>
</evidence>
<dbReference type="RefSeq" id="WP_025013012.1">
    <property type="nucleotide sequence ID" value="NZ_VBWO01000003.1"/>
</dbReference>
<keyword evidence="5" id="KW-0808">Transferase</keyword>
<evidence type="ECO:0000256" key="6">
    <source>
        <dbReference type="ARBA" id="ARBA00022683"/>
    </source>
</evidence>
<dbReference type="PANTHER" id="PTHR30009:SF24">
    <property type="entry name" value="PTS SYSTEM, IIBC COMPONENT"/>
    <property type="match status" value="1"/>
</dbReference>
<evidence type="ECO:0000256" key="7">
    <source>
        <dbReference type="ARBA" id="ARBA00022692"/>
    </source>
</evidence>
<dbReference type="GO" id="GO:0008982">
    <property type="term" value="F:protein-N(PI)-phosphohistidine-sugar phosphotransferase activity"/>
    <property type="evidence" value="ECO:0007669"/>
    <property type="project" value="InterPro"/>
</dbReference>
<dbReference type="Gene3D" id="3.30.1360.60">
    <property type="entry name" value="Glucose permease domain IIB"/>
    <property type="match status" value="1"/>
</dbReference>
<dbReference type="EMBL" id="VBWO01000003">
    <property type="protein sequence ID" value="TLF40505.1"/>
    <property type="molecule type" value="Genomic_DNA"/>
</dbReference>
<feature type="transmembrane region" description="Helical" evidence="12">
    <location>
        <begin position="87"/>
        <end position="109"/>
    </location>
</feature>
<sequence length="515" mass="54996">MFKQFSKLGRAFMLPIAILPAAGLLLGLGGALTNKGALAAYPFLDQAWLQTILKVMNLAGNAVFANIALIFTIGVAVGLAKGDRGTAGLSGAVAFLVYTATISGLLQMFSAKDATIDTGVLRSIVVGGVVAYLHNHFRKIELPQFLGFFGGSRFIPIISSIAAILLGVTFYLIWPPIQGVLTSAGKGIATMGSIGTFFYGFLLRLTGAVGLHHTIYPMFWYTSLGGSEVVAGHAVNGAQNIFFAQLADPNHTGLFTYGTRFFAGRFATMMFGLPAAAYAMYRSLPKKRRKKNGGLYFSGALTSFLTGITEPLEYTFLFVAPWLYVIHAFLDGLSFYFADIMNIRIGNSFSGGLIDYLLFGVLQGQDKTHWMLIIPFGLAWAVIYYAVFRFCITHFRVMIPGMGDDSEVALDDEPATSLAGGTADSPKTASADQGLAEQSMQIIHALGGHQNIESVEACATRLRVAVADSAKVDKAKMKQLGAIAVLEVSGGVQAVFGGKSDLYSQEINAILGIDG</sequence>
<comment type="caution">
    <text evidence="15">The sequence shown here is derived from an EMBL/GenBank/DDBJ whole genome shotgun (WGS) entry which is preliminary data.</text>
</comment>
<feature type="active site" description="Phosphocysteine intermediate; for EIIB activity" evidence="11">
    <location>
        <position position="458"/>
    </location>
</feature>
<feature type="transmembrane region" description="Helical" evidence="12">
    <location>
        <begin position="315"/>
        <end position="338"/>
    </location>
</feature>
<dbReference type="InterPro" id="IPR036878">
    <property type="entry name" value="Glu_permease_IIB"/>
</dbReference>
<comment type="subcellular location">
    <subcellularLocation>
        <location evidence="1">Cell membrane</location>
        <topology evidence="1">Multi-pass membrane protein</topology>
    </subcellularLocation>
</comment>
<dbReference type="GO" id="GO:0009401">
    <property type="term" value="P:phosphoenolpyruvate-dependent sugar phosphotransferase system"/>
    <property type="evidence" value="ECO:0007669"/>
    <property type="project" value="UniProtKB-KW"/>
</dbReference>
<evidence type="ECO:0000313" key="15">
    <source>
        <dbReference type="EMBL" id="TLF40505.1"/>
    </source>
</evidence>
<feature type="transmembrane region" description="Helical" evidence="12">
    <location>
        <begin position="370"/>
        <end position="392"/>
    </location>
</feature>
<dbReference type="CDD" id="cd00212">
    <property type="entry name" value="PTS_IIB_glc"/>
    <property type="match status" value="1"/>
</dbReference>
<dbReference type="PROSITE" id="PS51098">
    <property type="entry name" value="PTS_EIIB_TYPE_1"/>
    <property type="match status" value="1"/>
</dbReference>
<keyword evidence="2" id="KW-0813">Transport</keyword>
<feature type="transmembrane region" description="Helical" evidence="12">
    <location>
        <begin position="63"/>
        <end position="80"/>
    </location>
</feature>
<gene>
    <name evidence="15" type="ORF">FEI15_04280</name>
</gene>
<evidence type="ECO:0000256" key="5">
    <source>
        <dbReference type="ARBA" id="ARBA00022679"/>
    </source>
</evidence>
<feature type="transmembrane region" description="Helical" evidence="12">
    <location>
        <begin position="345"/>
        <end position="364"/>
    </location>
</feature>
<evidence type="ECO:0000256" key="11">
    <source>
        <dbReference type="PROSITE-ProRule" id="PRU00421"/>
    </source>
</evidence>
<keyword evidence="10 12" id="KW-0472">Membrane</keyword>
<dbReference type="SUPFAM" id="SSF55604">
    <property type="entry name" value="Glucose permease domain IIB"/>
    <property type="match status" value="1"/>
</dbReference>